<reference evidence="1 2" key="1">
    <citation type="submission" date="2019-05" db="EMBL/GenBank/DDBJ databases">
        <title>Chryseobacterium sp. isolated from King George Island, maritime Antarctica.</title>
        <authorList>
            <person name="Peng X."/>
        </authorList>
    </citation>
    <scope>NUCLEOTIDE SEQUENCE [LARGE SCALE GENOMIC DNA]</scope>
    <source>
        <strain evidence="1 2">7-3A</strain>
    </source>
</reference>
<dbReference type="Proteomes" id="UP000594195">
    <property type="component" value="Chromosome"/>
</dbReference>
<sequence>MLVKKLYKNKAIFYGNDGEYCEENNKNVIKHTYSDFEGLIYYLCLTCFDLLGQSSKNHVSYMDWLSLKESELFFDKIGSSDLREISKKGLLEYNKRYGATKSFKYFINNILNEEEQQVLFKSLFMQAPTGEYIKFTDSEKINFLSKLRNNFTHNLITAGEPLEGFITGSNPMLEAVLRSTEITRKKFIYERKNKNWIAVVNWPNTLLEIIENQIKK</sequence>
<dbReference type="AlphaFoldDB" id="A0A7M2Y939"/>
<gene>
    <name evidence="1" type="ORF">Q73A0000_09550</name>
</gene>
<proteinExistence type="predicted"/>
<name>A0A7M2Y939_9FLAO</name>
<dbReference type="KEGG" id="kfa:Q73A0000_09550"/>
<evidence type="ECO:0000313" key="1">
    <source>
        <dbReference type="EMBL" id="QOW10600.1"/>
    </source>
</evidence>
<accession>A0A7M2Y939</accession>
<protein>
    <submittedName>
        <fullName evidence="1">Uncharacterized protein</fullName>
    </submittedName>
</protein>
<keyword evidence="2" id="KW-1185">Reference proteome</keyword>
<organism evidence="1 2">
    <name type="scientific">Kaistella flava</name>
    <name type="common">ex Peng et al. 2021</name>
    <dbReference type="NCBI Taxonomy" id="2038776"/>
    <lineage>
        <taxon>Bacteria</taxon>
        <taxon>Pseudomonadati</taxon>
        <taxon>Bacteroidota</taxon>
        <taxon>Flavobacteriia</taxon>
        <taxon>Flavobacteriales</taxon>
        <taxon>Weeksellaceae</taxon>
        <taxon>Chryseobacterium group</taxon>
        <taxon>Kaistella</taxon>
    </lineage>
</organism>
<evidence type="ECO:0000313" key="2">
    <source>
        <dbReference type="Proteomes" id="UP000594195"/>
    </source>
</evidence>
<dbReference type="EMBL" id="CP040442">
    <property type="protein sequence ID" value="QOW10600.1"/>
    <property type="molecule type" value="Genomic_DNA"/>
</dbReference>
<dbReference type="RefSeq" id="WP_193810767.1">
    <property type="nucleotide sequence ID" value="NZ_CP040442.1"/>
</dbReference>